<name>A0A7R9IIJ9_9NEOP</name>
<dbReference type="GO" id="GO:0042162">
    <property type="term" value="F:telomeric DNA binding"/>
    <property type="evidence" value="ECO:0007669"/>
    <property type="project" value="TreeGrafter"/>
</dbReference>
<dbReference type="InterPro" id="IPR016194">
    <property type="entry name" value="SPOC-like_C_dom_sf"/>
</dbReference>
<dbReference type="GO" id="GO:0006303">
    <property type="term" value="P:double-strand break repair via nonhomologous end joining"/>
    <property type="evidence" value="ECO:0007669"/>
    <property type="project" value="TreeGrafter"/>
</dbReference>
<dbReference type="EMBL" id="OE002628">
    <property type="protein sequence ID" value="CAD7459054.1"/>
    <property type="molecule type" value="Genomic_DNA"/>
</dbReference>
<accession>A0A7R9IIJ9</accession>
<proteinExistence type="predicted"/>
<dbReference type="GO" id="GO:0003690">
    <property type="term" value="F:double-stranded DNA binding"/>
    <property type="evidence" value="ECO:0007669"/>
    <property type="project" value="TreeGrafter"/>
</dbReference>
<sequence length="203" mass="23456">MYHIEELSRFVEGKHNGLIFIRLPFSEDLRDFLFGSLKSDLEGITDDQIKSIDTLIDRMDLMVIGHNGEELFESKNLIDPHYQHMLASLSHRSLYPDSQLPPPKSTILELITSPFDVEESHLATSIEESSQENIQLTLFHRPCVLDYKSERRTTQPSLITPRDRLAAAFKFQTAPTRVHHITKDGSKSLNCEERLFYYRVPVI</sequence>
<evidence type="ECO:0000313" key="1">
    <source>
        <dbReference type="EMBL" id="CAD7459054.1"/>
    </source>
</evidence>
<gene>
    <name evidence="1" type="ORF">TTEB3V08_LOCUS7022</name>
</gene>
<dbReference type="PANTHER" id="PTHR12604">
    <property type="entry name" value="KU AUTOANTIGEN DNA HELICASE"/>
    <property type="match status" value="1"/>
</dbReference>
<dbReference type="GO" id="GO:0000723">
    <property type="term" value="P:telomere maintenance"/>
    <property type="evidence" value="ECO:0007669"/>
    <property type="project" value="TreeGrafter"/>
</dbReference>
<dbReference type="Gene3D" id="1.10.1600.10">
    <property type="match status" value="1"/>
</dbReference>
<reference evidence="1" key="1">
    <citation type="submission" date="2020-11" db="EMBL/GenBank/DDBJ databases">
        <authorList>
            <person name="Tran Van P."/>
        </authorList>
    </citation>
    <scope>NUCLEOTIDE SEQUENCE</scope>
</reference>
<dbReference type="AlphaFoldDB" id="A0A7R9IIJ9"/>
<dbReference type="GO" id="GO:0043564">
    <property type="term" value="C:Ku70:Ku80 complex"/>
    <property type="evidence" value="ECO:0007669"/>
    <property type="project" value="TreeGrafter"/>
</dbReference>
<protein>
    <submittedName>
        <fullName evidence="1">Uncharacterized protein</fullName>
    </submittedName>
</protein>
<dbReference type="SUPFAM" id="SSF100939">
    <property type="entry name" value="SPOC domain-like"/>
    <property type="match status" value="1"/>
</dbReference>
<dbReference type="PANTHER" id="PTHR12604:SF4">
    <property type="entry name" value="X-RAY REPAIR CROSS-COMPLEMENTING PROTEIN 5"/>
    <property type="match status" value="1"/>
</dbReference>
<organism evidence="1">
    <name type="scientific">Timema tahoe</name>
    <dbReference type="NCBI Taxonomy" id="61484"/>
    <lineage>
        <taxon>Eukaryota</taxon>
        <taxon>Metazoa</taxon>
        <taxon>Ecdysozoa</taxon>
        <taxon>Arthropoda</taxon>
        <taxon>Hexapoda</taxon>
        <taxon>Insecta</taxon>
        <taxon>Pterygota</taxon>
        <taxon>Neoptera</taxon>
        <taxon>Polyneoptera</taxon>
        <taxon>Phasmatodea</taxon>
        <taxon>Timematodea</taxon>
        <taxon>Timematoidea</taxon>
        <taxon>Timematidae</taxon>
        <taxon>Timema</taxon>
    </lineage>
</organism>